<evidence type="ECO:0000256" key="5">
    <source>
        <dbReference type="ARBA" id="ARBA00023136"/>
    </source>
</evidence>
<feature type="transmembrane region" description="Helical" evidence="6">
    <location>
        <begin position="252"/>
        <end position="274"/>
    </location>
</feature>
<dbReference type="Gramene" id="OMERI05G11800.1">
    <property type="protein sequence ID" value="OMERI05G11800.1"/>
    <property type="gene ID" value="OMERI05G11800"/>
</dbReference>
<keyword evidence="4 6" id="KW-1133">Transmembrane helix</keyword>
<keyword evidence="5 6" id="KW-0472">Membrane</keyword>
<dbReference type="GO" id="GO:0022857">
    <property type="term" value="F:transmembrane transporter activity"/>
    <property type="evidence" value="ECO:0007669"/>
    <property type="project" value="InterPro"/>
</dbReference>
<dbReference type="HOGENOM" id="CLU_025359_3_1_1"/>
<feature type="domain" description="EamA" evidence="7">
    <location>
        <begin position="50"/>
        <end position="185"/>
    </location>
</feature>
<dbReference type="Proteomes" id="UP000008021">
    <property type="component" value="Chromosome 5"/>
</dbReference>
<sequence length="392" mass="41684">MASPARTGEAAVVVVGVAEQEAAVVEERREEEEQAAAGVAAVLLPVGMVMVQVFTAVTLLLSELALGAGAARPLVLLVYRNLVGAAAVAPLAVLFERGMMKKMNAVVCGWISINATFGVLLATGMYYYGLRDTNAAYSANFLNLIPIVTFIIAVIFRAEKLAIASWAGRMKVLGTVLSVSGTMVVSLFRGQLLHLWPTHLLRLGSHAAAAAPPSSPAGTTISGTLLLCGSCLNYALWFIVQAKLAKVFPSKYWATVLTCLSGSLQALVAGVLTTGDWSEWKISWDLRLLAVAYSGVFNTGITFVLISWAITRRGPIYPSMFNSLSLIITTVMDSLLLGANIYLGSVIGALLIIVGLYAFLWGKGKELQLKAAQGVPKQEERHKAAGDDDPEI</sequence>
<feature type="transmembrane region" description="Helical" evidence="6">
    <location>
        <begin position="135"/>
        <end position="158"/>
    </location>
</feature>
<evidence type="ECO:0000313" key="8">
    <source>
        <dbReference type="EnsemblPlants" id="OMERI05G11800.1"/>
    </source>
</evidence>
<feature type="transmembrane region" description="Helical" evidence="6">
    <location>
        <begin position="341"/>
        <end position="360"/>
    </location>
</feature>
<evidence type="ECO:0000256" key="2">
    <source>
        <dbReference type="ARBA" id="ARBA00007635"/>
    </source>
</evidence>
<dbReference type="GO" id="GO:0016020">
    <property type="term" value="C:membrane"/>
    <property type="evidence" value="ECO:0007669"/>
    <property type="project" value="UniProtKB-SubCell"/>
</dbReference>
<feature type="domain" description="EamA" evidence="7">
    <location>
        <begin position="222"/>
        <end position="359"/>
    </location>
</feature>
<protein>
    <recommendedName>
        <fullName evidence="6">WAT1-related protein</fullName>
    </recommendedName>
</protein>
<dbReference type="PANTHER" id="PTHR31218">
    <property type="entry name" value="WAT1-RELATED PROTEIN"/>
    <property type="match status" value="1"/>
</dbReference>
<dbReference type="InterPro" id="IPR037185">
    <property type="entry name" value="EmrE-like"/>
</dbReference>
<evidence type="ECO:0000256" key="1">
    <source>
        <dbReference type="ARBA" id="ARBA00004141"/>
    </source>
</evidence>
<keyword evidence="9" id="KW-1185">Reference proteome</keyword>
<feature type="transmembrane region" description="Helical" evidence="6">
    <location>
        <begin position="36"/>
        <end position="62"/>
    </location>
</feature>
<keyword evidence="3 6" id="KW-0812">Transmembrane</keyword>
<feature type="transmembrane region" description="Helical" evidence="6">
    <location>
        <begin position="221"/>
        <end position="240"/>
    </location>
</feature>
<dbReference type="Pfam" id="PF00892">
    <property type="entry name" value="EamA"/>
    <property type="match status" value="2"/>
</dbReference>
<proteinExistence type="inferred from homology"/>
<reference evidence="8" key="1">
    <citation type="submission" date="2015-04" db="UniProtKB">
        <authorList>
            <consortium name="EnsemblPlants"/>
        </authorList>
    </citation>
    <scope>IDENTIFICATION</scope>
</reference>
<name>A0A0E0DQE4_9ORYZ</name>
<comment type="similarity">
    <text evidence="2 6">Belongs to the drug/metabolite transporter (DMT) superfamily. Plant drug/metabolite exporter (P-DME) (TC 2.A.7.4) family.</text>
</comment>
<dbReference type="EnsemblPlants" id="OMERI05G11800.1">
    <property type="protein sequence ID" value="OMERI05G11800.1"/>
    <property type="gene ID" value="OMERI05G11800"/>
</dbReference>
<evidence type="ECO:0000313" key="9">
    <source>
        <dbReference type="Proteomes" id="UP000008021"/>
    </source>
</evidence>
<feature type="transmembrane region" description="Helical" evidence="6">
    <location>
        <begin position="74"/>
        <end position="95"/>
    </location>
</feature>
<dbReference type="SUPFAM" id="SSF103481">
    <property type="entry name" value="Multidrug resistance efflux transporter EmrE"/>
    <property type="match status" value="2"/>
</dbReference>
<dbReference type="eggNOG" id="ENOG502QSBZ">
    <property type="taxonomic scope" value="Eukaryota"/>
</dbReference>
<comment type="subcellular location">
    <subcellularLocation>
        <location evidence="1 6">Membrane</location>
        <topology evidence="1 6">Multi-pass membrane protein</topology>
    </subcellularLocation>
</comment>
<dbReference type="InterPro" id="IPR000620">
    <property type="entry name" value="EamA_dom"/>
</dbReference>
<feature type="transmembrane region" description="Helical" evidence="6">
    <location>
        <begin position="107"/>
        <end position="129"/>
    </location>
</feature>
<evidence type="ECO:0000256" key="6">
    <source>
        <dbReference type="RuleBase" id="RU363077"/>
    </source>
</evidence>
<evidence type="ECO:0000259" key="7">
    <source>
        <dbReference type="Pfam" id="PF00892"/>
    </source>
</evidence>
<evidence type="ECO:0000256" key="3">
    <source>
        <dbReference type="ARBA" id="ARBA00022692"/>
    </source>
</evidence>
<dbReference type="AlphaFoldDB" id="A0A0E0DQE4"/>
<feature type="transmembrane region" description="Helical" evidence="6">
    <location>
        <begin position="170"/>
        <end position="188"/>
    </location>
</feature>
<organism evidence="8">
    <name type="scientific">Oryza meridionalis</name>
    <dbReference type="NCBI Taxonomy" id="40149"/>
    <lineage>
        <taxon>Eukaryota</taxon>
        <taxon>Viridiplantae</taxon>
        <taxon>Streptophyta</taxon>
        <taxon>Embryophyta</taxon>
        <taxon>Tracheophyta</taxon>
        <taxon>Spermatophyta</taxon>
        <taxon>Magnoliopsida</taxon>
        <taxon>Liliopsida</taxon>
        <taxon>Poales</taxon>
        <taxon>Poaceae</taxon>
        <taxon>BOP clade</taxon>
        <taxon>Oryzoideae</taxon>
        <taxon>Oryzeae</taxon>
        <taxon>Oryzinae</taxon>
        <taxon>Oryza</taxon>
    </lineage>
</organism>
<reference evidence="8" key="2">
    <citation type="submission" date="2018-05" db="EMBL/GenBank/DDBJ databases">
        <title>OmerRS3 (Oryza meridionalis Reference Sequence Version 3).</title>
        <authorList>
            <person name="Zhang J."/>
            <person name="Kudrna D."/>
            <person name="Lee S."/>
            <person name="Talag J."/>
            <person name="Welchert J."/>
            <person name="Wing R.A."/>
        </authorList>
    </citation>
    <scope>NUCLEOTIDE SEQUENCE [LARGE SCALE GENOMIC DNA]</scope>
    <source>
        <strain evidence="8">cv. OR44</strain>
    </source>
</reference>
<accession>A0A0E0DQE4</accession>
<evidence type="ECO:0000256" key="4">
    <source>
        <dbReference type="ARBA" id="ARBA00022989"/>
    </source>
</evidence>
<feature type="transmembrane region" description="Helical" evidence="6">
    <location>
        <begin position="286"/>
        <end position="309"/>
    </location>
</feature>
<dbReference type="InterPro" id="IPR030184">
    <property type="entry name" value="WAT1-related"/>
</dbReference>